<protein>
    <recommendedName>
        <fullName evidence="2">Sporulation stage II protein D amidase enhancer LytB N-terminal domain-containing protein</fullName>
    </recommendedName>
</protein>
<keyword evidence="1" id="KW-0732">Signal</keyword>
<sequence>MARKWMVLASLAPLALGALVVTAGPAAAAGRDGTCDGGEFCYYFNSDNKGSISDFTGSVDSYGTTQPSCYEFKGDGSGKGQCIKNNAASVWNRSSVDVRVYFNSNYAGTYQVIKAGQKGNLNSTLYNNNASHQFIKATSCHTDGSNSKLPSHILVYRVSLGRVDDVSFKTYVKNVLPNEWISSWRAESLKAGAMAVKNFGWYWALHSTRKTSWGACFDVYDTTSSQVYKPGSAVSSTSSAVDATWNVRMARSGNVLQAHYCSTATACGAWVDGDWMSQWGSKDEADAGWGYQTILRHWYSDISLTTM</sequence>
<dbReference type="Pfam" id="PF08486">
    <property type="entry name" value="SpoIID"/>
    <property type="match status" value="1"/>
</dbReference>
<evidence type="ECO:0000259" key="2">
    <source>
        <dbReference type="Pfam" id="PF08486"/>
    </source>
</evidence>
<evidence type="ECO:0000313" key="3">
    <source>
        <dbReference type="EMBL" id="TDD79306.1"/>
    </source>
</evidence>
<feature type="signal peptide" evidence="1">
    <location>
        <begin position="1"/>
        <end position="28"/>
    </location>
</feature>
<name>A0A4R5B4S3_9ACTN</name>
<gene>
    <name evidence="3" type="ORF">E1293_23820</name>
</gene>
<dbReference type="AlphaFoldDB" id="A0A4R5B4S3"/>
<evidence type="ECO:0000313" key="4">
    <source>
        <dbReference type="Proteomes" id="UP000295578"/>
    </source>
</evidence>
<dbReference type="Proteomes" id="UP000295578">
    <property type="component" value="Unassembled WGS sequence"/>
</dbReference>
<proteinExistence type="predicted"/>
<dbReference type="OrthoDB" id="2677885at2"/>
<feature type="chain" id="PRO_5020949620" description="Sporulation stage II protein D amidase enhancer LytB N-terminal domain-containing protein" evidence="1">
    <location>
        <begin position="29"/>
        <end position="307"/>
    </location>
</feature>
<feature type="domain" description="Sporulation stage II protein D amidase enhancer LytB N-terminal" evidence="2">
    <location>
        <begin position="159"/>
        <end position="245"/>
    </location>
</feature>
<dbReference type="InterPro" id="IPR013693">
    <property type="entry name" value="SpoIID/LytB_N"/>
</dbReference>
<evidence type="ECO:0000256" key="1">
    <source>
        <dbReference type="SAM" id="SignalP"/>
    </source>
</evidence>
<dbReference type="Pfam" id="PF03995">
    <property type="entry name" value="Inhibitor_I36"/>
    <property type="match status" value="1"/>
</dbReference>
<keyword evidence="4" id="KW-1185">Reference proteome</keyword>
<dbReference type="EMBL" id="SMKY01000115">
    <property type="protein sequence ID" value="TDD79306.1"/>
    <property type="molecule type" value="Genomic_DNA"/>
</dbReference>
<comment type="caution">
    <text evidence="3">The sequence shown here is derived from an EMBL/GenBank/DDBJ whole genome shotgun (WGS) entry which is preliminary data.</text>
</comment>
<organism evidence="3 4">
    <name type="scientific">Actinomadura darangshiensis</name>
    <dbReference type="NCBI Taxonomy" id="705336"/>
    <lineage>
        <taxon>Bacteria</taxon>
        <taxon>Bacillati</taxon>
        <taxon>Actinomycetota</taxon>
        <taxon>Actinomycetes</taxon>
        <taxon>Streptosporangiales</taxon>
        <taxon>Thermomonosporaceae</taxon>
        <taxon>Actinomadura</taxon>
    </lineage>
</organism>
<dbReference type="RefSeq" id="WP_132199671.1">
    <property type="nucleotide sequence ID" value="NZ_SMKY01000115.1"/>
</dbReference>
<reference evidence="3 4" key="1">
    <citation type="submission" date="2019-03" db="EMBL/GenBank/DDBJ databases">
        <title>Draft genome sequences of novel Actinobacteria.</title>
        <authorList>
            <person name="Sahin N."/>
            <person name="Ay H."/>
            <person name="Saygin H."/>
        </authorList>
    </citation>
    <scope>NUCLEOTIDE SEQUENCE [LARGE SCALE GENOMIC DNA]</scope>
    <source>
        <strain evidence="3 4">DSM 45941</strain>
    </source>
</reference>
<accession>A0A4R5B4S3</accession>